<dbReference type="AlphaFoldDB" id="M1JKL9"/>
<gene>
    <name evidence="2" type="ORF">ECU01_1140</name>
</gene>
<dbReference type="PROSITE" id="PS50090">
    <property type="entry name" value="MYB_LIKE"/>
    <property type="match status" value="1"/>
</dbReference>
<proteinExistence type="predicted"/>
<dbReference type="EMBL" id="KC513612">
    <property type="protein sequence ID" value="AGE96044.1"/>
    <property type="molecule type" value="Genomic_DNA"/>
</dbReference>
<name>M1JKL9_ENCCN</name>
<feature type="domain" description="Myb-like" evidence="1">
    <location>
        <begin position="113"/>
        <end position="155"/>
    </location>
</feature>
<protein>
    <recommendedName>
        <fullName evidence="1">Myb-like domain-containing protein</fullName>
    </recommendedName>
</protein>
<evidence type="ECO:0000259" key="1">
    <source>
        <dbReference type="PROSITE" id="PS50090"/>
    </source>
</evidence>
<accession>M1JKL9</accession>
<dbReference type="VEuPathDB" id="MicrosporidiaDB:ECU01_1140"/>
<dbReference type="InterPro" id="IPR009057">
    <property type="entry name" value="Homeodomain-like_sf"/>
</dbReference>
<dbReference type="VEuPathDB" id="MicrosporidiaDB:AEWQ_010970"/>
<dbReference type="VEuPathDB" id="MicrosporidiaDB:AEWR_011000"/>
<reference evidence="2" key="1">
    <citation type="journal article" date="2013" name="Eukaryot. Cell">
        <title>Extremely Reduced Levels of Heterozygosity in the Vertebrate Pathogen Encephalitozoon cuniculi.</title>
        <authorList>
            <person name="Selman M."/>
            <person name="Sak B."/>
            <person name="Kvac M."/>
            <person name="Farinelli L."/>
            <person name="Weiss L.M."/>
            <person name="Corradi N."/>
        </authorList>
    </citation>
    <scope>NUCLEOTIDE SEQUENCE</scope>
</reference>
<dbReference type="VEuPathDB" id="MicrosporidiaDB:M970_011000"/>
<dbReference type="OMA" id="SKYVCSF"/>
<dbReference type="VEuPathDB" id="MicrosporidiaDB:AEWD_011000"/>
<sequence length="375" mass="44592">MHVFRSKEEAVSHLRTKFTDAHEVRELMKRYNISMKRGCYNSYEGKVIDEAIRRFLKEHRLEMRNLHAFFLEEEPEFPIKDLLVEVSNALEQRTMNSVWVYVSYHYHPYIDAKWEPENEIQLLNLVRVLGFKWKEICGIMNKTSRKCISNYYRIMGFRYLYRKSFKMPEGGIPTTNEEWDRLCESLRTTRKRLSHLINGYISSKLVVPFWNEYNNMALMGYVILHNHFCSVDIKVSEILRVIDEGSAETSGGEGVSRERIHEEISRFIPDLGSYKLDIPIDAEDIFWRTIRLFVQFPSALLRSRFIQITKVYGIRTFKDLIEVFRNLAVDCYLYKVKDRLKDEVNKILIQKSTRRRSTKELVEGDYGSKAERSCR</sequence>
<organism evidence="2">
    <name type="scientific">Encephalitozoon cuniculi</name>
    <name type="common">Microsporidian parasite</name>
    <dbReference type="NCBI Taxonomy" id="6035"/>
    <lineage>
        <taxon>Eukaryota</taxon>
        <taxon>Fungi</taxon>
        <taxon>Fungi incertae sedis</taxon>
        <taxon>Microsporidia</taxon>
        <taxon>Unikaryonidae</taxon>
        <taxon>Encephalitozoon</taxon>
    </lineage>
</organism>
<dbReference type="SUPFAM" id="SSF46689">
    <property type="entry name" value="Homeodomain-like"/>
    <property type="match status" value="1"/>
</dbReference>
<evidence type="ECO:0000313" key="2">
    <source>
        <dbReference type="EMBL" id="AGE96044.1"/>
    </source>
</evidence>
<dbReference type="InterPro" id="IPR001005">
    <property type="entry name" value="SANT/Myb"/>
</dbReference>